<dbReference type="EMBL" id="UINC01004310">
    <property type="protein sequence ID" value="SVA13369.1"/>
    <property type="molecule type" value="Genomic_DNA"/>
</dbReference>
<reference evidence="1" key="1">
    <citation type="submission" date="2018-05" db="EMBL/GenBank/DDBJ databases">
        <authorList>
            <person name="Lanie J.A."/>
            <person name="Ng W.-L."/>
            <person name="Kazmierczak K.M."/>
            <person name="Andrzejewski T.M."/>
            <person name="Davidsen T.M."/>
            <person name="Wayne K.J."/>
            <person name="Tettelin H."/>
            <person name="Glass J.I."/>
            <person name="Rusch D."/>
            <person name="Podicherti R."/>
            <person name="Tsui H.-C.T."/>
            <person name="Winkler M.E."/>
        </authorList>
    </citation>
    <scope>NUCLEOTIDE SEQUENCE</scope>
</reference>
<proteinExistence type="predicted"/>
<organism evidence="1">
    <name type="scientific">marine metagenome</name>
    <dbReference type="NCBI Taxonomy" id="408172"/>
    <lineage>
        <taxon>unclassified sequences</taxon>
        <taxon>metagenomes</taxon>
        <taxon>ecological metagenomes</taxon>
    </lineage>
</organism>
<gene>
    <name evidence="1" type="ORF">METZ01_LOCUS66223</name>
</gene>
<accession>A0A381TCB3</accession>
<name>A0A381TCB3_9ZZZZ</name>
<sequence>MAIGSMGVAGSTMTKVTRLAFSALAAFVLPVPLIAGQVVERRVVIVVQQADDARITQTREAIEFWNTTLAELGVAVRLRESALVVSSPSGRAVETFARFVSQRGGRIPKGASGPQPPAALSE</sequence>
<protein>
    <submittedName>
        <fullName evidence="1">Uncharacterized protein</fullName>
    </submittedName>
</protein>
<feature type="non-terminal residue" evidence="1">
    <location>
        <position position="122"/>
    </location>
</feature>
<dbReference type="AlphaFoldDB" id="A0A381TCB3"/>
<evidence type="ECO:0000313" key="1">
    <source>
        <dbReference type="EMBL" id="SVA13369.1"/>
    </source>
</evidence>